<sequence length="76" mass="8667">MYTPEILKTENLTRYCIRLVAFGLHMPELLDRYADRAEELAAQLQPNQFGLILNAFARASHRHEKAAGLVRGDRGQ</sequence>
<evidence type="ECO:0000313" key="1">
    <source>
        <dbReference type="EMBL" id="CAE7702130.1"/>
    </source>
</evidence>
<dbReference type="AlphaFoldDB" id="A0A812WZ14"/>
<name>A0A812WZ14_9DINO</name>
<dbReference type="OrthoDB" id="10402978at2759"/>
<protein>
    <submittedName>
        <fullName evidence="1">Uncharacterized protein</fullName>
    </submittedName>
</protein>
<gene>
    <name evidence="1" type="ORF">SNEC2469_LOCUS20226</name>
</gene>
<comment type="caution">
    <text evidence="1">The sequence shown here is derived from an EMBL/GenBank/DDBJ whole genome shotgun (WGS) entry which is preliminary data.</text>
</comment>
<evidence type="ECO:0000313" key="2">
    <source>
        <dbReference type="Proteomes" id="UP000601435"/>
    </source>
</evidence>
<keyword evidence="2" id="KW-1185">Reference proteome</keyword>
<proteinExistence type="predicted"/>
<feature type="non-terminal residue" evidence="1">
    <location>
        <position position="76"/>
    </location>
</feature>
<dbReference type="EMBL" id="CAJNJA010035064">
    <property type="protein sequence ID" value="CAE7702130.1"/>
    <property type="molecule type" value="Genomic_DNA"/>
</dbReference>
<accession>A0A812WZ14</accession>
<reference evidence="1" key="1">
    <citation type="submission" date="2021-02" db="EMBL/GenBank/DDBJ databases">
        <authorList>
            <person name="Dougan E. K."/>
            <person name="Rhodes N."/>
            <person name="Thang M."/>
            <person name="Chan C."/>
        </authorList>
    </citation>
    <scope>NUCLEOTIDE SEQUENCE</scope>
</reference>
<dbReference type="Proteomes" id="UP000601435">
    <property type="component" value="Unassembled WGS sequence"/>
</dbReference>
<organism evidence="1 2">
    <name type="scientific">Symbiodinium necroappetens</name>
    <dbReference type="NCBI Taxonomy" id="1628268"/>
    <lineage>
        <taxon>Eukaryota</taxon>
        <taxon>Sar</taxon>
        <taxon>Alveolata</taxon>
        <taxon>Dinophyceae</taxon>
        <taxon>Suessiales</taxon>
        <taxon>Symbiodiniaceae</taxon>
        <taxon>Symbiodinium</taxon>
    </lineage>
</organism>